<dbReference type="SUPFAM" id="SSF54862">
    <property type="entry name" value="4Fe-4S ferredoxins"/>
    <property type="match status" value="1"/>
</dbReference>
<feature type="domain" description="4Fe-4S ferredoxin-type" evidence="4">
    <location>
        <begin position="32"/>
        <end position="61"/>
    </location>
</feature>
<keyword evidence="5" id="KW-0614">Plasmid</keyword>
<evidence type="ECO:0000313" key="6">
    <source>
        <dbReference type="Proteomes" id="UP000245629"/>
    </source>
</evidence>
<dbReference type="InterPro" id="IPR017900">
    <property type="entry name" value="4Fe4S_Fe_S_CS"/>
</dbReference>
<protein>
    <submittedName>
        <fullName evidence="5">4Fe-4S ferredoxin</fullName>
    </submittedName>
</protein>
<dbReference type="PROSITE" id="PS51379">
    <property type="entry name" value="4FE4S_FER_2"/>
    <property type="match status" value="2"/>
</dbReference>
<gene>
    <name evidence="5" type="ORF">DEW08_25450</name>
</gene>
<sequence length="182" mass="19131">MAMLKTVLANLLQPSRTRAPADMPPVPQTYRGALVHDAGRCTACGTCAFVCAPKAISFTQVPGISVSWHFFIGQCSFCGLCEQNCPTHAISLETAVPGVMNNAAGDGLRLESIIALKPCTRCGAAHVPLPESAMGSQWSEEEKGYCPECRRWAASAKLRSAFIPAETATPAASPALEGAGHD</sequence>
<dbReference type="GO" id="GO:0046872">
    <property type="term" value="F:metal ion binding"/>
    <property type="evidence" value="ECO:0007669"/>
    <property type="project" value="UniProtKB-KW"/>
</dbReference>
<feature type="domain" description="4Fe-4S ferredoxin-type" evidence="4">
    <location>
        <begin position="66"/>
        <end position="95"/>
    </location>
</feature>
<accession>A0A2S2CXY6</accession>
<keyword evidence="3" id="KW-0411">Iron-sulfur</keyword>
<dbReference type="GO" id="GO:0051536">
    <property type="term" value="F:iron-sulfur cluster binding"/>
    <property type="evidence" value="ECO:0007669"/>
    <property type="project" value="UniProtKB-KW"/>
</dbReference>
<evidence type="ECO:0000259" key="4">
    <source>
        <dbReference type="PROSITE" id="PS51379"/>
    </source>
</evidence>
<dbReference type="Proteomes" id="UP000245629">
    <property type="component" value="Plasmid unnamed2"/>
</dbReference>
<reference evidence="6" key="1">
    <citation type="submission" date="2018-05" db="EMBL/GenBank/DDBJ databases">
        <title>Azospirillum thermophila sp. nov., a novel isolated from hot spring.</title>
        <authorList>
            <person name="Zhao Z."/>
        </authorList>
    </citation>
    <scope>NUCLEOTIDE SEQUENCE [LARGE SCALE GENOMIC DNA]</scope>
    <source>
        <strain evidence="6">CFH 70021</strain>
        <plasmid evidence="6">unnamed2</plasmid>
    </source>
</reference>
<keyword evidence="6" id="KW-1185">Reference proteome</keyword>
<organism evidence="5 6">
    <name type="scientific">Azospirillum thermophilum</name>
    <dbReference type="NCBI Taxonomy" id="2202148"/>
    <lineage>
        <taxon>Bacteria</taxon>
        <taxon>Pseudomonadati</taxon>
        <taxon>Pseudomonadota</taxon>
        <taxon>Alphaproteobacteria</taxon>
        <taxon>Rhodospirillales</taxon>
        <taxon>Azospirillaceae</taxon>
        <taxon>Azospirillum</taxon>
    </lineage>
</organism>
<dbReference type="InterPro" id="IPR017896">
    <property type="entry name" value="4Fe4S_Fe-S-bd"/>
</dbReference>
<keyword evidence="1" id="KW-0479">Metal-binding</keyword>
<keyword evidence="2" id="KW-0408">Iron</keyword>
<name>A0A2S2CXY6_9PROT</name>
<geneLocation type="plasmid" evidence="5 6">
    <name>unnamed2</name>
</geneLocation>
<dbReference type="AlphaFoldDB" id="A0A2S2CXY6"/>
<dbReference type="EMBL" id="CP029357">
    <property type="protein sequence ID" value="AWK89384.1"/>
    <property type="molecule type" value="Genomic_DNA"/>
</dbReference>
<evidence type="ECO:0000256" key="1">
    <source>
        <dbReference type="ARBA" id="ARBA00022723"/>
    </source>
</evidence>
<dbReference type="Gene3D" id="3.30.70.3270">
    <property type="match status" value="1"/>
</dbReference>
<evidence type="ECO:0000256" key="2">
    <source>
        <dbReference type="ARBA" id="ARBA00023004"/>
    </source>
</evidence>
<evidence type="ECO:0000256" key="3">
    <source>
        <dbReference type="ARBA" id="ARBA00023014"/>
    </source>
</evidence>
<proteinExistence type="predicted"/>
<dbReference type="PROSITE" id="PS00198">
    <property type="entry name" value="4FE4S_FER_1"/>
    <property type="match status" value="1"/>
</dbReference>
<dbReference type="Pfam" id="PF12838">
    <property type="entry name" value="Fer4_7"/>
    <property type="match status" value="1"/>
</dbReference>
<dbReference type="KEGG" id="azz:DEW08_25450"/>
<dbReference type="OrthoDB" id="9808559at2"/>
<evidence type="ECO:0000313" key="5">
    <source>
        <dbReference type="EMBL" id="AWK89384.1"/>
    </source>
</evidence>
<dbReference type="RefSeq" id="WP_109332596.1">
    <property type="nucleotide sequence ID" value="NZ_CP029357.1"/>
</dbReference>